<feature type="repeat" description="TPR" evidence="3">
    <location>
        <begin position="155"/>
        <end position="188"/>
    </location>
</feature>
<protein>
    <submittedName>
        <fullName evidence="4">Sulfotransferase</fullName>
    </submittedName>
</protein>
<evidence type="ECO:0000256" key="1">
    <source>
        <dbReference type="ARBA" id="ARBA00022737"/>
    </source>
</evidence>
<keyword evidence="4" id="KW-0808">Transferase</keyword>
<dbReference type="GO" id="GO:0016740">
    <property type="term" value="F:transferase activity"/>
    <property type="evidence" value="ECO:0007669"/>
    <property type="project" value="UniProtKB-KW"/>
</dbReference>
<dbReference type="STRING" id="1183438.GKIL_0818"/>
<dbReference type="EMBL" id="CP003587">
    <property type="protein sequence ID" value="AGY57064.1"/>
    <property type="molecule type" value="Genomic_DNA"/>
</dbReference>
<dbReference type="Proteomes" id="UP000017396">
    <property type="component" value="Chromosome"/>
</dbReference>
<gene>
    <name evidence="4" type="ORF">GKIL_0818</name>
</gene>
<dbReference type="Pfam" id="PF13432">
    <property type="entry name" value="TPR_16"/>
    <property type="match status" value="2"/>
</dbReference>
<dbReference type="InterPro" id="IPR019734">
    <property type="entry name" value="TPR_rpt"/>
</dbReference>
<dbReference type="SMART" id="SM00028">
    <property type="entry name" value="TPR"/>
    <property type="match status" value="8"/>
</dbReference>
<dbReference type="HOGENOM" id="CLU_017034_0_0_3"/>
<reference evidence="4 5" key="1">
    <citation type="journal article" date="2013" name="PLoS ONE">
        <title>Cultivation and Complete Genome Sequencing of Gloeobacter kilaueensis sp. nov., from a Lava Cave in Kilauea Caldera, Hawai'i.</title>
        <authorList>
            <person name="Saw J.H."/>
            <person name="Schatz M."/>
            <person name="Brown M.V."/>
            <person name="Kunkel D.D."/>
            <person name="Foster J.S."/>
            <person name="Shick H."/>
            <person name="Christensen S."/>
            <person name="Hou S."/>
            <person name="Wan X."/>
            <person name="Donachie S.P."/>
        </authorList>
    </citation>
    <scope>NUCLEOTIDE SEQUENCE [LARGE SCALE GENOMIC DNA]</scope>
    <source>
        <strain evidence="5">JS</strain>
    </source>
</reference>
<dbReference type="KEGG" id="glj:GKIL_0818"/>
<dbReference type="Pfam" id="PF14559">
    <property type="entry name" value="TPR_19"/>
    <property type="match status" value="1"/>
</dbReference>
<evidence type="ECO:0000313" key="5">
    <source>
        <dbReference type="Proteomes" id="UP000017396"/>
    </source>
</evidence>
<dbReference type="SUPFAM" id="SSF48452">
    <property type="entry name" value="TPR-like"/>
    <property type="match status" value="2"/>
</dbReference>
<dbReference type="Pfam" id="PF13469">
    <property type="entry name" value="Sulfotransfer_3"/>
    <property type="match status" value="1"/>
</dbReference>
<proteinExistence type="predicted"/>
<dbReference type="PROSITE" id="PS50293">
    <property type="entry name" value="TPR_REGION"/>
    <property type="match status" value="1"/>
</dbReference>
<name>U5QHF0_GLOK1</name>
<dbReference type="InterPro" id="IPR027417">
    <property type="entry name" value="P-loop_NTPase"/>
</dbReference>
<feature type="repeat" description="TPR" evidence="3">
    <location>
        <begin position="223"/>
        <end position="256"/>
    </location>
</feature>
<dbReference type="PANTHER" id="PTHR45586">
    <property type="entry name" value="TPR REPEAT-CONTAINING PROTEIN PA4667"/>
    <property type="match status" value="1"/>
</dbReference>
<organism evidence="4 5">
    <name type="scientific">Gloeobacter kilaueensis (strain ATCC BAA-2537 / CCAP 1431/1 / ULC 316 / JS1)</name>
    <dbReference type="NCBI Taxonomy" id="1183438"/>
    <lineage>
        <taxon>Bacteria</taxon>
        <taxon>Bacillati</taxon>
        <taxon>Cyanobacteriota</taxon>
        <taxon>Cyanophyceae</taxon>
        <taxon>Gloeobacterales</taxon>
        <taxon>Gloeobacteraceae</taxon>
        <taxon>Gloeobacter</taxon>
    </lineage>
</organism>
<keyword evidence="1" id="KW-0677">Repeat</keyword>
<dbReference type="PANTHER" id="PTHR45586:SF1">
    <property type="entry name" value="LIPOPOLYSACCHARIDE ASSEMBLY PROTEIN B"/>
    <property type="match status" value="1"/>
</dbReference>
<evidence type="ECO:0000256" key="3">
    <source>
        <dbReference type="PROSITE-ProRule" id="PRU00339"/>
    </source>
</evidence>
<dbReference type="Gene3D" id="3.40.50.300">
    <property type="entry name" value="P-loop containing nucleotide triphosphate hydrolases"/>
    <property type="match status" value="1"/>
</dbReference>
<feature type="repeat" description="TPR" evidence="3">
    <location>
        <begin position="53"/>
        <end position="86"/>
    </location>
</feature>
<dbReference type="Gene3D" id="1.25.40.10">
    <property type="entry name" value="Tetratricopeptide repeat domain"/>
    <property type="match status" value="3"/>
</dbReference>
<dbReference type="eggNOG" id="COG0457">
    <property type="taxonomic scope" value="Bacteria"/>
</dbReference>
<evidence type="ECO:0000313" key="4">
    <source>
        <dbReference type="EMBL" id="AGY57064.1"/>
    </source>
</evidence>
<dbReference type="InterPro" id="IPR011990">
    <property type="entry name" value="TPR-like_helical_dom_sf"/>
</dbReference>
<evidence type="ECO:0000256" key="2">
    <source>
        <dbReference type="ARBA" id="ARBA00022803"/>
    </source>
</evidence>
<dbReference type="PROSITE" id="PS50005">
    <property type="entry name" value="TPR"/>
    <property type="match status" value="5"/>
</dbReference>
<keyword evidence="2 3" id="KW-0802">TPR repeat</keyword>
<dbReference type="AlphaFoldDB" id="U5QHF0"/>
<dbReference type="OrthoDB" id="536969at2"/>
<accession>U5QHF0</accession>
<keyword evidence="5" id="KW-1185">Reference proteome</keyword>
<feature type="repeat" description="TPR" evidence="3">
    <location>
        <begin position="121"/>
        <end position="154"/>
    </location>
</feature>
<dbReference type="SUPFAM" id="SSF52540">
    <property type="entry name" value="P-loop containing nucleoside triphosphate hydrolases"/>
    <property type="match status" value="1"/>
</dbReference>
<sequence>MASKPKRSRERSLTPPETAQTLYERAEAARRHHQLGEASRYYRQALVRDAHFALAHYGLGATLALQQQWQAAAASFEAALQLHPDLAEASFDLAGVYRRLGAPGRAVDAYYRTLAIRQDYPGALQALADLLLQLGDWRRALGCYRQLLEREPGHAGAHLGLGVIHQQQGQLAQARTHYLQAVEQQPDLAAALANLGLLCKIEDRPAEAIDWYRRALVHEPDNPTILSNLAAVLEEVGDLQQAERLYERALSVQPEDIEALAGRASVREKRRDYQGAYDLLAPLARVRSDSVRLAIAFATACERQSRPAEALEVLIRTLERSQVPQDRVLLLFKLAGVQDTLGHYDEAFGCLEEAHALQPFFFDPVAWTGQIDALIATFSAENLANLPRSSNRSSVPVFIVGMPRSGTSLIEQILSRHSAIFAAGERGALFELAGTIDGYPARLESLKTEHLDALAEPYLAQLQQLAPAASRITDKLPQNYLHLGLIARLFPAARIIHCRRDPLDTCLSCYFQNFAARHPYTSRLEHLGQYYRQYERLMAHWREVLALPMLEVWYEELVAQQERVSRRLVEFLELQWEEECLSFWRSERLVNTASYDQVRRPLYDRSVGRARHYPAFVEKLKL</sequence>
<dbReference type="InterPro" id="IPR051012">
    <property type="entry name" value="CellSynth/LPSAsmb/PSIAsmb"/>
</dbReference>
<dbReference type="RefSeq" id="WP_023172116.1">
    <property type="nucleotide sequence ID" value="NC_022600.1"/>
</dbReference>
<feature type="repeat" description="TPR" evidence="3">
    <location>
        <begin position="189"/>
        <end position="222"/>
    </location>
</feature>